<dbReference type="InterPro" id="IPR014000">
    <property type="entry name" value="PPV_DNA_helicase_E1_N"/>
</dbReference>
<feature type="short sequence motif" description="Nuclear localization signal" evidence="15">
    <location>
        <begin position="81"/>
        <end position="83"/>
    </location>
</feature>
<evidence type="ECO:0000256" key="3">
    <source>
        <dbReference type="ARBA" id="ARBA00022553"/>
    </source>
</evidence>
<dbReference type="GO" id="GO:0006260">
    <property type="term" value="P:DNA replication"/>
    <property type="evidence" value="ECO:0007669"/>
    <property type="project" value="UniProtKB-UniRule"/>
</dbReference>
<dbReference type="SUPFAM" id="SSF55464">
    <property type="entry name" value="Origin of replication-binding domain, RBD-like"/>
    <property type="match status" value="1"/>
</dbReference>
<dbReference type="KEGG" id="vg:13097026"/>
<feature type="cross-link" description="Glycyl lysine isopeptide (Lys-Gly) (interchain with G-Cter in SUMO)" evidence="15">
    <location>
        <position position="547"/>
    </location>
</feature>
<evidence type="ECO:0000256" key="14">
    <source>
        <dbReference type="ARBA" id="ARBA00093297"/>
    </source>
</evidence>
<keyword evidence="15" id="KW-0832">Ubl conjugation</keyword>
<dbReference type="Pfam" id="PF00524">
    <property type="entry name" value="PPV_E1_N"/>
    <property type="match status" value="1"/>
</dbReference>
<evidence type="ECO:0000256" key="2">
    <source>
        <dbReference type="ARBA" id="ARBA00022518"/>
    </source>
</evidence>
<evidence type="ECO:0000256" key="4">
    <source>
        <dbReference type="ARBA" id="ARBA00022562"/>
    </source>
</evidence>
<dbReference type="GO" id="GO:0016887">
    <property type="term" value="F:ATP hydrolysis activity"/>
    <property type="evidence" value="ECO:0007669"/>
    <property type="project" value="RHEA"/>
</dbReference>
<dbReference type="Proteomes" id="UP000102623">
    <property type="component" value="Segment"/>
</dbReference>
<comment type="subunit">
    <text evidence="15">Can form hexamers. Interacts with E2 protein; this interaction increases E1 DNA binding specificity. Interacts with host DNA polymerase subunit POLA2. Interacts with host single stranded DNA-binding protein RPA1. Interacts with host TOP1; this interaction stimulates the enzymatic activity of TOP1.</text>
</comment>
<evidence type="ECO:0000259" key="17">
    <source>
        <dbReference type="PROSITE" id="PS51206"/>
    </source>
</evidence>
<dbReference type="PIRSF" id="PIRSF003383">
    <property type="entry name" value="Rep_E1_papillomaV"/>
    <property type="match status" value="1"/>
</dbReference>
<keyword evidence="2 15" id="KW-0244">Early protein</keyword>
<dbReference type="SUPFAM" id="SSF52540">
    <property type="entry name" value="P-loop containing nucleoside triphosphate hydrolases"/>
    <property type="match status" value="1"/>
</dbReference>
<gene>
    <name evidence="15 18" type="primary">E1</name>
</gene>
<evidence type="ECO:0000256" key="9">
    <source>
        <dbReference type="ARBA" id="ARBA00022840"/>
    </source>
</evidence>
<dbReference type="InterPro" id="IPR001177">
    <property type="entry name" value="PPV_DNA_helicase_E1_C"/>
</dbReference>
<comment type="function">
    <text evidence="16">ATP-dependent DNA helicase required for initiation of viral DNA replication. It forms a complex with the viral E2 protein. The E1-E2 complex binds to the replication origin which contains binding sites for both proteins.</text>
</comment>
<keyword evidence="4 15" id="KW-1048">Host nucleus</keyword>
<comment type="caution">
    <text evidence="15">Lacks conserved residue(s) required for the propagation of feature annotation.</text>
</comment>
<keyword evidence="15" id="KW-1017">Isopeptide bond</keyword>
<keyword evidence="5 15" id="KW-0235">DNA replication</keyword>
<proteinExistence type="inferred from homology"/>
<dbReference type="InterPro" id="IPR027417">
    <property type="entry name" value="P-loop_NTPase"/>
</dbReference>
<dbReference type="Pfam" id="PF00519">
    <property type="entry name" value="PPV_E1_C"/>
    <property type="match status" value="1"/>
</dbReference>
<comment type="similarity">
    <text evidence="15 16">Belongs to the papillomaviridae E1 protein family.</text>
</comment>
<evidence type="ECO:0000313" key="18">
    <source>
        <dbReference type="EMBL" id="ADJ96348.1"/>
    </source>
</evidence>
<dbReference type="InterPro" id="IPR014015">
    <property type="entry name" value="Helicase_SF3_DNA-vir"/>
</dbReference>
<dbReference type="InterPro" id="IPR046935">
    <property type="entry name" value="PPV_E1_DBD_sf"/>
</dbReference>
<sequence>MDNSQGTDPLEGGSDGWVLVEARDVDGGEDDWEEDEDDLGEDLVDFIDDSGIASGGRGGVHRQLQTAQERADDDRALLLLKRKFMESPKSKVEVELSPRVEAISLREKRGRARRRLYGEPINDSGHGDSLEESSSDLVVPGMQVQEGGDGNCNMQGAPPVVVRASQHGNEQTQDEEDYTGQVTQLLRSGKPKAVLMALFRDTHGCSFTDLTRVFQSDKTICEDWVGVVGGVPCSLADAIPELLKPHVCYAHITQSTCKLGIMILFLIKWKTGKNRETVCKLLSGLLAVEKHQMILEPPRTRHAGAALFWYKKAMSNGTIAFGDVPQWILKQVNIQEQLGEQSAFSLSNMVQWAYDNDFVEECTIAYEYALLADEDKNAEAFLRSNNQSKHVKDSANMCKLYKRAEMKKMTMHQWIKHCSEKIEGDGDWKPILKFLKYQGIEVMDFIGILKQFLKRTPKKNCLVIYGPPDTGKSLFGMSFISMLQGKTISHVNSTSHFWLQPLLDCRVAMLDDATESTWDYFDKYLRNLLDGNQVCIDAKHKAPTQFKSPPLLITTNCDVKSNPRWKYLHSRLCQIEFPNPLPLTDKGDPVYELTKQNWKCFFRRCWAALTIGDAVQGGDNGKPMQPLRCAARETDGHS</sequence>
<evidence type="ECO:0000256" key="11">
    <source>
        <dbReference type="ARBA" id="ARBA00023235"/>
    </source>
</evidence>
<dbReference type="EC" id="5.6.2.4" evidence="15 16"/>
<evidence type="ECO:0000256" key="6">
    <source>
        <dbReference type="ARBA" id="ARBA00022741"/>
    </source>
</evidence>
<name>F2VIR3_9PAPI</name>
<dbReference type="GO" id="GO:0005524">
    <property type="term" value="F:ATP binding"/>
    <property type="evidence" value="ECO:0007669"/>
    <property type="project" value="UniProtKB-UniRule"/>
</dbReference>
<keyword evidence="3 15" id="KW-0597">Phosphoprotein</keyword>
<evidence type="ECO:0000256" key="7">
    <source>
        <dbReference type="ARBA" id="ARBA00022801"/>
    </source>
</evidence>
<dbReference type="HAMAP" id="MF_04000">
    <property type="entry name" value="PPV_E1"/>
    <property type="match status" value="1"/>
</dbReference>
<dbReference type="OrthoDB" id="4795at10239"/>
<comment type="function">
    <text evidence="14 15">ATP-dependent DNA 3'-5' helicase required for initiation of viral DNA replication. It forms a complex with the viral E2 protein. The E1-E2 complex binds to the replication origin which contains binding sites for both proteins. During the initial step, a dimer of E1 interacts with a dimer of protein E2 leading to a complex that binds the viral origin of replication with high specificity. Then, a second dimer of E1 displaces the E2 dimer in an ATP-dependent manner to form the E1 tetramer. Following this, two E1 monomers are added to each half of the site, which results in the formation of two E1 trimers on the viral ori. Subsequently, two hexamers will be created. The double hexamer acts as a bi-directional helicase machinery and unwinds the viral DNA and then recruits the host DNA polymerase to start replication.</text>
</comment>
<dbReference type="EMBL" id="GU117622">
    <property type="protein sequence ID" value="ADJ96348.1"/>
    <property type="molecule type" value="Genomic_DNA"/>
</dbReference>
<keyword evidence="19" id="KW-1185">Reference proteome</keyword>
<comment type="PTM">
    <text evidence="15">Sumoylated.</text>
</comment>
<protein>
    <recommendedName>
        <fullName evidence="15 16">Replication protein E1</fullName>
        <ecNumber evidence="15 16">5.6.2.4</ecNumber>
    </recommendedName>
    <alternativeName>
        <fullName evidence="15">ATP-dependent helicase E1</fullName>
    </alternativeName>
    <alternativeName>
        <fullName evidence="15">DNA 3'-5' helicase E1</fullName>
    </alternativeName>
</protein>
<feature type="domain" description="SF3 helicase" evidence="17">
    <location>
        <begin position="440"/>
        <end position="590"/>
    </location>
</feature>
<dbReference type="GO" id="GO:0003677">
    <property type="term" value="F:DNA binding"/>
    <property type="evidence" value="ECO:0007669"/>
    <property type="project" value="UniProtKB-UniRule"/>
</dbReference>
<evidence type="ECO:0000256" key="5">
    <source>
        <dbReference type="ARBA" id="ARBA00022705"/>
    </source>
</evidence>
<feature type="modified residue" description="Phosphoserine; by host" evidence="15">
    <location>
        <position position="87"/>
    </location>
</feature>
<keyword evidence="7 15" id="KW-0378">Hydrolase</keyword>
<comment type="catalytic activity">
    <reaction evidence="13 15 16">
        <text>ATP + H2O = ADP + phosphate + H(+)</text>
        <dbReference type="Rhea" id="RHEA:13065"/>
        <dbReference type="ChEBI" id="CHEBI:15377"/>
        <dbReference type="ChEBI" id="CHEBI:15378"/>
        <dbReference type="ChEBI" id="CHEBI:30616"/>
        <dbReference type="ChEBI" id="CHEBI:43474"/>
        <dbReference type="ChEBI" id="CHEBI:456216"/>
        <dbReference type="EC" id="5.6.2.4"/>
    </reaction>
</comment>
<keyword evidence="6 15" id="KW-0547">Nucleotide-binding</keyword>
<keyword evidence="9 15" id="KW-0067">ATP-binding</keyword>
<dbReference type="InterPro" id="IPR016393">
    <property type="entry name" value="Rep_E1_papillomaV"/>
</dbReference>
<comment type="catalytic activity">
    <reaction evidence="12 15">
        <text>Couples ATP hydrolysis with the unwinding of duplex DNA by translocating in the 3'-5' direction.</text>
        <dbReference type="EC" id="5.6.2.4"/>
    </reaction>
</comment>
<dbReference type="Gene3D" id="3.40.50.300">
    <property type="entry name" value="P-loop containing nucleotide triphosphate hydrolases"/>
    <property type="match status" value="1"/>
</dbReference>
<evidence type="ECO:0000256" key="15">
    <source>
        <dbReference type="HAMAP-Rule" id="MF_04000"/>
    </source>
</evidence>
<dbReference type="GO" id="GO:0043138">
    <property type="term" value="F:3'-5' DNA helicase activity"/>
    <property type="evidence" value="ECO:0007669"/>
    <property type="project" value="UniProtKB-UniRule"/>
</dbReference>
<dbReference type="Gene3D" id="1.10.10.510">
    <property type="entry name" value="Zinc finger, large T-antigen D1 domain"/>
    <property type="match status" value="1"/>
</dbReference>
<reference evidence="18 19" key="1">
    <citation type="journal article" date="2011" name="Mol. Phylogenet. Evol.">
        <title>Modular organizations of novel cetacean papillomaviruses.</title>
        <authorList>
            <person name="Gottschling M."/>
            <person name="Bravo I.G."/>
            <person name="Schulz E."/>
            <person name="Bracho M.A."/>
            <person name="Deaville R."/>
            <person name="Jepson P.D."/>
            <person name="Bressem M.F."/>
            <person name="Stockfleth E."/>
            <person name="Nindl I."/>
        </authorList>
    </citation>
    <scope>NUCLEOTIDE SEQUENCE [LARGE SCALE GENOMIC DNA]</scope>
</reference>
<dbReference type="RefSeq" id="YP_006470629.1">
    <property type="nucleotide sequence ID" value="NC_018075.1"/>
</dbReference>
<dbReference type="InterPro" id="IPR046832">
    <property type="entry name" value="PPV_E1_DBD"/>
</dbReference>
<evidence type="ECO:0000256" key="12">
    <source>
        <dbReference type="ARBA" id="ARBA00034617"/>
    </source>
</evidence>
<dbReference type="Gene3D" id="3.40.1310.10">
    <property type="match status" value="1"/>
</dbReference>
<keyword evidence="11 15" id="KW-0413">Isomerase</keyword>
<dbReference type="Pfam" id="PF20450">
    <property type="entry name" value="PPV_E1_DBD"/>
    <property type="match status" value="1"/>
</dbReference>
<evidence type="ECO:0000313" key="19">
    <source>
        <dbReference type="Proteomes" id="UP000102623"/>
    </source>
</evidence>
<evidence type="ECO:0000256" key="10">
    <source>
        <dbReference type="ARBA" id="ARBA00023125"/>
    </source>
</evidence>
<keyword evidence="10 15" id="KW-0238">DNA-binding</keyword>
<evidence type="ECO:0000256" key="1">
    <source>
        <dbReference type="ARBA" id="ARBA00004147"/>
    </source>
</evidence>
<comment type="subcellular location">
    <subcellularLocation>
        <location evidence="1 15">Host nucleus</location>
    </subcellularLocation>
</comment>
<dbReference type="GO" id="GO:0042025">
    <property type="term" value="C:host cell nucleus"/>
    <property type="evidence" value="ECO:0007669"/>
    <property type="project" value="UniProtKB-SubCell"/>
</dbReference>
<dbReference type="GeneID" id="13097026"/>
<feature type="short sequence motif" description="Nuclear export signal" evidence="15">
    <location>
        <begin position="96"/>
        <end position="105"/>
    </location>
</feature>
<evidence type="ECO:0000256" key="8">
    <source>
        <dbReference type="ARBA" id="ARBA00022806"/>
    </source>
</evidence>
<evidence type="ECO:0000256" key="16">
    <source>
        <dbReference type="PIRNR" id="PIRNR003383"/>
    </source>
</evidence>
<organism evidence="18 19">
    <name type="scientific">Phocoena phocoena papillomavirus 2</name>
    <dbReference type="NCBI Taxonomy" id="706526"/>
    <lineage>
        <taxon>Viruses</taxon>
        <taxon>Monodnaviria</taxon>
        <taxon>Shotokuvirae</taxon>
        <taxon>Cossaviricota</taxon>
        <taxon>Papovaviricetes</taxon>
        <taxon>Zurhausenvirales</taxon>
        <taxon>Papillomaviridae</taxon>
        <taxon>Firstpapillomavirinae</taxon>
        <taxon>Upsilonpapillomavirus</taxon>
        <taxon>Upsilonpapillomavirus 3</taxon>
    </lineage>
</organism>
<evidence type="ECO:0000256" key="13">
    <source>
        <dbReference type="ARBA" id="ARBA00048988"/>
    </source>
</evidence>
<comment type="PTM">
    <text evidence="15">Phosphorylated.</text>
</comment>
<accession>F2VIR3</accession>
<dbReference type="InterPro" id="IPR037102">
    <property type="entry name" value="Znf_lg_T-Ag_D1_dom_sf"/>
</dbReference>
<dbReference type="PROSITE" id="PS51206">
    <property type="entry name" value="SF3_HELICASE_1"/>
    <property type="match status" value="1"/>
</dbReference>
<feature type="binding site" evidence="15">
    <location>
        <begin position="466"/>
        <end position="473"/>
    </location>
    <ligand>
        <name>ATP</name>
        <dbReference type="ChEBI" id="CHEBI:30616"/>
    </ligand>
</feature>
<keyword evidence="8 15" id="KW-0347">Helicase</keyword>
<feature type="modified residue" description="Phosphoserine; by host" evidence="15">
    <location>
        <position position="97"/>
    </location>
</feature>